<evidence type="ECO:0000256" key="7">
    <source>
        <dbReference type="ARBA" id="ARBA00022840"/>
    </source>
</evidence>
<sequence>MTPVTFPHDDHRTPPASDPATGPEAQRGPVSVPLALPSRLTSLRLADFRNYDVLRLELDSRFTVLTGENGAGKTNLMEAVSLLTPGRGLRRAAYPEIARVGGSGGFAVQAKLLGEDGEVDIATSVRPDAAGALSRIVRINETQAKSADEMLDHLRIVWLTPAMDGLFTGPAGDRRRFLDRLVLTVDPAHGRRATDYERAMRSRNRLLSEDRGHDSWLSGIEAQMAELGLAMAIARGELVGLLQAMIAEAPADQPFPKADLLLSSGYATEDLGGPAVALEDAARERLARQRSLDRAAGRTLEGPHRADLAVTHRAKAMPAALSSTGEQKALLIGLILAHAKLVRAMSGTAPVLLLDEIAAHLDPGRRAALFDIIDGLGVQSFMTGTDASLFEALQGRAQHLRVDDGRVG</sequence>
<keyword evidence="4 9" id="KW-0963">Cytoplasm</keyword>
<dbReference type="AlphaFoldDB" id="A0A916XSI2"/>
<feature type="region of interest" description="Disordered" evidence="11">
    <location>
        <begin position="1"/>
        <end position="31"/>
    </location>
</feature>
<dbReference type="Gene3D" id="1.20.1050.90">
    <property type="entry name" value="RecF/RecN/SMC, N-terminal domain"/>
    <property type="match status" value="1"/>
</dbReference>
<evidence type="ECO:0000313" key="14">
    <source>
        <dbReference type="Proteomes" id="UP000613160"/>
    </source>
</evidence>
<reference evidence="13" key="1">
    <citation type="journal article" date="2014" name="Int. J. Syst. Evol. Microbiol.">
        <title>Complete genome sequence of Corynebacterium casei LMG S-19264T (=DSM 44701T), isolated from a smear-ripened cheese.</title>
        <authorList>
            <consortium name="US DOE Joint Genome Institute (JGI-PGF)"/>
            <person name="Walter F."/>
            <person name="Albersmeier A."/>
            <person name="Kalinowski J."/>
            <person name="Ruckert C."/>
        </authorList>
    </citation>
    <scope>NUCLEOTIDE SEQUENCE</scope>
    <source>
        <strain evidence="13">CGMCC 1.15493</strain>
    </source>
</reference>
<evidence type="ECO:0000259" key="12">
    <source>
        <dbReference type="SMART" id="SM00382"/>
    </source>
</evidence>
<feature type="binding site" evidence="9">
    <location>
        <begin position="67"/>
        <end position="74"/>
    </location>
    <ligand>
        <name>ATP</name>
        <dbReference type="ChEBI" id="CHEBI:30616"/>
    </ligand>
</feature>
<dbReference type="SUPFAM" id="SSF52540">
    <property type="entry name" value="P-loop containing nucleoside triphosphate hydrolases"/>
    <property type="match status" value="1"/>
</dbReference>
<keyword evidence="9 10" id="KW-0742">SOS response</keyword>
<dbReference type="GO" id="GO:0006260">
    <property type="term" value="P:DNA replication"/>
    <property type="evidence" value="ECO:0007669"/>
    <property type="project" value="UniProtKB-UniRule"/>
</dbReference>
<keyword evidence="7 9" id="KW-0067">ATP-binding</keyword>
<feature type="domain" description="AAA+ ATPase" evidence="12">
    <location>
        <begin position="59"/>
        <end position="403"/>
    </location>
</feature>
<keyword evidence="6 9" id="KW-0547">Nucleotide-binding</keyword>
<keyword evidence="9 10" id="KW-0227">DNA damage</keyword>
<keyword evidence="8 9" id="KW-0238">DNA-binding</keyword>
<dbReference type="PANTHER" id="PTHR32182">
    <property type="entry name" value="DNA REPLICATION AND REPAIR PROTEIN RECF"/>
    <property type="match status" value="1"/>
</dbReference>
<evidence type="ECO:0000256" key="4">
    <source>
        <dbReference type="ARBA" id="ARBA00022490"/>
    </source>
</evidence>
<dbReference type="Gene3D" id="3.40.50.300">
    <property type="entry name" value="P-loop containing nucleotide triphosphate hydrolases"/>
    <property type="match status" value="1"/>
</dbReference>
<evidence type="ECO:0000256" key="8">
    <source>
        <dbReference type="ARBA" id="ARBA00023125"/>
    </source>
</evidence>
<dbReference type="PANTHER" id="PTHR32182:SF0">
    <property type="entry name" value="DNA REPLICATION AND REPAIR PROTEIN RECF"/>
    <property type="match status" value="1"/>
</dbReference>
<dbReference type="PROSITE" id="PS00618">
    <property type="entry name" value="RECF_2"/>
    <property type="match status" value="1"/>
</dbReference>
<dbReference type="InterPro" id="IPR003395">
    <property type="entry name" value="RecF/RecN/SMC_N"/>
</dbReference>
<evidence type="ECO:0000256" key="6">
    <source>
        <dbReference type="ARBA" id="ARBA00022741"/>
    </source>
</evidence>
<dbReference type="GO" id="GO:0005524">
    <property type="term" value="F:ATP binding"/>
    <property type="evidence" value="ECO:0007669"/>
    <property type="project" value="UniProtKB-UniRule"/>
</dbReference>
<keyword evidence="14" id="KW-1185">Reference proteome</keyword>
<dbReference type="GO" id="GO:0009432">
    <property type="term" value="P:SOS response"/>
    <property type="evidence" value="ECO:0007669"/>
    <property type="project" value="UniProtKB-UniRule"/>
</dbReference>
<accession>A0A916XSI2</accession>
<reference evidence="13" key="2">
    <citation type="submission" date="2020-09" db="EMBL/GenBank/DDBJ databases">
        <authorList>
            <person name="Sun Q."/>
            <person name="Zhou Y."/>
        </authorList>
    </citation>
    <scope>NUCLEOTIDE SEQUENCE</scope>
    <source>
        <strain evidence="13">CGMCC 1.15493</strain>
    </source>
</reference>
<dbReference type="EMBL" id="BMJJ01000001">
    <property type="protein sequence ID" value="GGD03908.1"/>
    <property type="molecule type" value="Genomic_DNA"/>
</dbReference>
<dbReference type="CDD" id="cd03242">
    <property type="entry name" value="ABC_RecF"/>
    <property type="match status" value="1"/>
</dbReference>
<evidence type="ECO:0000313" key="13">
    <source>
        <dbReference type="EMBL" id="GGD03908.1"/>
    </source>
</evidence>
<gene>
    <name evidence="9 13" type="primary">recF</name>
    <name evidence="13" type="ORF">GCM10011335_03380</name>
</gene>
<keyword evidence="9 10" id="KW-0234">DNA repair</keyword>
<dbReference type="Pfam" id="PF02463">
    <property type="entry name" value="SMC_N"/>
    <property type="match status" value="1"/>
</dbReference>
<proteinExistence type="inferred from homology"/>
<dbReference type="InterPro" id="IPR027417">
    <property type="entry name" value="P-loop_NTPase"/>
</dbReference>
<protein>
    <recommendedName>
        <fullName evidence="3 9">DNA replication and repair protein RecF</fullName>
    </recommendedName>
</protein>
<dbReference type="GO" id="GO:0005737">
    <property type="term" value="C:cytoplasm"/>
    <property type="evidence" value="ECO:0007669"/>
    <property type="project" value="UniProtKB-SubCell"/>
</dbReference>
<dbReference type="NCBIfam" id="TIGR00611">
    <property type="entry name" value="recf"/>
    <property type="match status" value="1"/>
</dbReference>
<comment type="similarity">
    <text evidence="2 9 10">Belongs to the RecF family.</text>
</comment>
<evidence type="ECO:0000256" key="9">
    <source>
        <dbReference type="HAMAP-Rule" id="MF_00365"/>
    </source>
</evidence>
<evidence type="ECO:0000256" key="2">
    <source>
        <dbReference type="ARBA" id="ARBA00008016"/>
    </source>
</evidence>
<evidence type="ECO:0000256" key="11">
    <source>
        <dbReference type="SAM" id="MobiDB-lite"/>
    </source>
</evidence>
<dbReference type="GO" id="GO:0006302">
    <property type="term" value="P:double-strand break repair"/>
    <property type="evidence" value="ECO:0007669"/>
    <property type="project" value="TreeGrafter"/>
</dbReference>
<dbReference type="PROSITE" id="PS00617">
    <property type="entry name" value="RECF_1"/>
    <property type="match status" value="1"/>
</dbReference>
<comment type="caution">
    <text evidence="13">The sequence shown here is derived from an EMBL/GenBank/DDBJ whole genome shotgun (WGS) entry which is preliminary data.</text>
</comment>
<dbReference type="GO" id="GO:0003697">
    <property type="term" value="F:single-stranded DNA binding"/>
    <property type="evidence" value="ECO:0007669"/>
    <property type="project" value="UniProtKB-UniRule"/>
</dbReference>
<organism evidence="13 14">
    <name type="scientific">Aureimonas glaciei</name>
    <dbReference type="NCBI Taxonomy" id="1776957"/>
    <lineage>
        <taxon>Bacteria</taxon>
        <taxon>Pseudomonadati</taxon>
        <taxon>Pseudomonadota</taxon>
        <taxon>Alphaproteobacteria</taxon>
        <taxon>Hyphomicrobiales</taxon>
        <taxon>Aurantimonadaceae</taxon>
        <taxon>Aureimonas</taxon>
    </lineage>
</organism>
<keyword evidence="5 9" id="KW-0235">DNA replication</keyword>
<dbReference type="HAMAP" id="MF_00365">
    <property type="entry name" value="RecF"/>
    <property type="match status" value="1"/>
</dbReference>
<evidence type="ECO:0000256" key="1">
    <source>
        <dbReference type="ARBA" id="ARBA00004496"/>
    </source>
</evidence>
<comment type="function">
    <text evidence="9 10">The RecF protein is involved in DNA metabolism; it is required for DNA replication and normal SOS inducibility. RecF binds preferentially to single-stranded, linear DNA. It also seems to bind ATP.</text>
</comment>
<evidence type="ECO:0000256" key="3">
    <source>
        <dbReference type="ARBA" id="ARBA00020170"/>
    </source>
</evidence>
<comment type="subcellular location">
    <subcellularLocation>
        <location evidence="1 9 10">Cytoplasm</location>
    </subcellularLocation>
</comment>
<evidence type="ECO:0000256" key="10">
    <source>
        <dbReference type="RuleBase" id="RU000578"/>
    </source>
</evidence>
<dbReference type="InterPro" id="IPR001238">
    <property type="entry name" value="DNA-binding_RecF"/>
</dbReference>
<dbReference type="Proteomes" id="UP000613160">
    <property type="component" value="Unassembled WGS sequence"/>
</dbReference>
<dbReference type="InterPro" id="IPR003593">
    <property type="entry name" value="AAA+_ATPase"/>
</dbReference>
<dbReference type="InterPro" id="IPR018078">
    <property type="entry name" value="DNA-binding_RecF_CS"/>
</dbReference>
<dbReference type="SMART" id="SM00382">
    <property type="entry name" value="AAA"/>
    <property type="match status" value="1"/>
</dbReference>
<dbReference type="InterPro" id="IPR042174">
    <property type="entry name" value="RecF_2"/>
</dbReference>
<evidence type="ECO:0000256" key="5">
    <source>
        <dbReference type="ARBA" id="ARBA00022705"/>
    </source>
</evidence>
<dbReference type="GO" id="GO:0000731">
    <property type="term" value="P:DNA synthesis involved in DNA repair"/>
    <property type="evidence" value="ECO:0007669"/>
    <property type="project" value="TreeGrafter"/>
</dbReference>
<name>A0A916XSI2_9HYPH</name>